<reference evidence="1" key="1">
    <citation type="submission" date="2016-01" db="EMBL/GenBank/DDBJ databases">
        <authorList>
            <person name="Mcilroy J.S."/>
            <person name="Karst M S."/>
            <person name="Albertsen M."/>
        </authorList>
    </citation>
    <scope>NUCLEOTIDE SEQUENCE</scope>
    <source>
        <strain evidence="1">Cfx-K</strain>
    </source>
</reference>
<dbReference type="EMBL" id="LN890655">
    <property type="protein sequence ID" value="CUS04866.2"/>
    <property type="molecule type" value="Genomic_DNA"/>
</dbReference>
<gene>
    <name evidence="1" type="ORF">CFX0092_A2988</name>
</gene>
<protein>
    <submittedName>
        <fullName evidence="1">Uncharacterized protein</fullName>
    </submittedName>
</protein>
<proteinExistence type="predicted"/>
<sequence>MYCFMVIILFFSEPDYTILPRAVIH</sequence>
<evidence type="ECO:0000313" key="2">
    <source>
        <dbReference type="Proteomes" id="UP000215027"/>
    </source>
</evidence>
<dbReference type="AlphaFoldDB" id="A0A160T483"/>
<evidence type="ECO:0000313" key="1">
    <source>
        <dbReference type="EMBL" id="CUS04866.2"/>
    </source>
</evidence>
<dbReference type="KEGG" id="pbf:CFX0092_A2988"/>
<organism evidence="1 2">
    <name type="scientific">Candidatus Promineifilum breve</name>
    <dbReference type="NCBI Taxonomy" id="1806508"/>
    <lineage>
        <taxon>Bacteria</taxon>
        <taxon>Bacillati</taxon>
        <taxon>Chloroflexota</taxon>
        <taxon>Ardenticatenia</taxon>
        <taxon>Candidatus Promineifilales</taxon>
        <taxon>Candidatus Promineifilaceae</taxon>
        <taxon>Candidatus Promineifilum</taxon>
    </lineage>
</organism>
<accession>A0A160T483</accession>
<name>A0A160T483_9CHLR</name>
<dbReference type="Proteomes" id="UP000215027">
    <property type="component" value="Chromosome I"/>
</dbReference>
<keyword evidence="2" id="KW-1185">Reference proteome</keyword>